<evidence type="ECO:0000313" key="4">
    <source>
        <dbReference type="Proteomes" id="UP000480178"/>
    </source>
</evidence>
<dbReference type="PANTHER" id="PTHR12110">
    <property type="entry name" value="HYDROXYPYRUVATE ISOMERASE"/>
    <property type="match status" value="1"/>
</dbReference>
<dbReference type="PROSITE" id="PS51257">
    <property type="entry name" value="PROKAR_LIPOPROTEIN"/>
    <property type="match status" value="1"/>
</dbReference>
<keyword evidence="3" id="KW-0413">Isomerase</keyword>
<dbReference type="Proteomes" id="UP000480178">
    <property type="component" value="Chromosome"/>
</dbReference>
<dbReference type="RefSeq" id="WP_162441532.1">
    <property type="nucleotide sequence ID" value="NZ_CP048222.1"/>
</dbReference>
<organism evidence="3 4">
    <name type="scientific">Rhodocytophaga rosea</name>
    <dbReference type="NCBI Taxonomy" id="2704465"/>
    <lineage>
        <taxon>Bacteria</taxon>
        <taxon>Pseudomonadati</taxon>
        <taxon>Bacteroidota</taxon>
        <taxon>Cytophagia</taxon>
        <taxon>Cytophagales</taxon>
        <taxon>Rhodocytophagaceae</taxon>
        <taxon>Rhodocytophaga</taxon>
    </lineage>
</organism>
<dbReference type="InterPro" id="IPR036237">
    <property type="entry name" value="Xyl_isomerase-like_sf"/>
</dbReference>
<dbReference type="GO" id="GO:0016853">
    <property type="term" value="F:isomerase activity"/>
    <property type="evidence" value="ECO:0007669"/>
    <property type="project" value="UniProtKB-KW"/>
</dbReference>
<dbReference type="KEGG" id="rhoz:GXP67_01520"/>
<reference evidence="3 4" key="1">
    <citation type="submission" date="2020-01" db="EMBL/GenBank/DDBJ databases">
        <authorList>
            <person name="Kim M.K."/>
        </authorList>
    </citation>
    <scope>NUCLEOTIDE SEQUENCE [LARGE SCALE GENOMIC DNA]</scope>
    <source>
        <strain evidence="3 4">172606-1</strain>
    </source>
</reference>
<dbReference type="PANTHER" id="PTHR12110:SF41">
    <property type="entry name" value="INOSOSE DEHYDRATASE"/>
    <property type="match status" value="1"/>
</dbReference>
<gene>
    <name evidence="3" type="ORF">GXP67_01520</name>
</gene>
<dbReference type="Pfam" id="PF01261">
    <property type="entry name" value="AP_endonuc_2"/>
    <property type="match status" value="1"/>
</dbReference>
<keyword evidence="4" id="KW-1185">Reference proteome</keyword>
<sequence>MKTLLIACLCAVLAFTACNNEKNTTQDTASADSSSTPAATQNVANDWKFGVALWTFHTFNFPDALAKVDSADLTYIEPNTFHKTGPELKDSLILQLSPSGIAKLRTMIDQKGLKAESVYIVGDSTVLSWKKQFEIAKQLGAKFVTAEPPTKMWDSVDSLAGAYGMKVAIHEHWKGTSQYWHPDSVLAAIKDHPNFGACADLGHWPKSGINPVDAVKKLSGHIIGVHLKDIAAFNNPKLVDVPVGTGVVDFPAVFDELKKQNFNGHIYIERDAEDLPSNLPSVIQTVKYYNDQVNRLQ</sequence>
<feature type="chain" id="PRO_5025643689" evidence="1">
    <location>
        <begin position="20"/>
        <end position="297"/>
    </location>
</feature>
<accession>A0A6C0GBW9</accession>
<dbReference type="EMBL" id="CP048222">
    <property type="protein sequence ID" value="QHT65445.1"/>
    <property type="molecule type" value="Genomic_DNA"/>
</dbReference>
<feature type="domain" description="Xylose isomerase-like TIM barrel" evidence="2">
    <location>
        <begin position="70"/>
        <end position="274"/>
    </location>
</feature>
<dbReference type="AlphaFoldDB" id="A0A6C0GBW9"/>
<protein>
    <submittedName>
        <fullName evidence="3">Sugar phosphate isomerase/epimerase</fullName>
    </submittedName>
</protein>
<evidence type="ECO:0000259" key="2">
    <source>
        <dbReference type="Pfam" id="PF01261"/>
    </source>
</evidence>
<proteinExistence type="predicted"/>
<name>A0A6C0GBW9_9BACT</name>
<evidence type="ECO:0000313" key="3">
    <source>
        <dbReference type="EMBL" id="QHT65445.1"/>
    </source>
</evidence>
<feature type="signal peptide" evidence="1">
    <location>
        <begin position="1"/>
        <end position="19"/>
    </location>
</feature>
<dbReference type="InterPro" id="IPR013022">
    <property type="entry name" value="Xyl_isomerase-like_TIM-brl"/>
</dbReference>
<dbReference type="InterPro" id="IPR050312">
    <property type="entry name" value="IolE/XylAMocC-like"/>
</dbReference>
<evidence type="ECO:0000256" key="1">
    <source>
        <dbReference type="SAM" id="SignalP"/>
    </source>
</evidence>
<dbReference type="Gene3D" id="3.20.20.150">
    <property type="entry name" value="Divalent-metal-dependent TIM barrel enzymes"/>
    <property type="match status" value="1"/>
</dbReference>
<keyword evidence="1" id="KW-0732">Signal</keyword>
<dbReference type="SUPFAM" id="SSF51658">
    <property type="entry name" value="Xylose isomerase-like"/>
    <property type="match status" value="1"/>
</dbReference>